<accession>A0A0D0CSW0</accession>
<evidence type="ECO:0000313" key="1">
    <source>
        <dbReference type="EMBL" id="KIK74051.1"/>
    </source>
</evidence>
<sequence length="60" mass="6645">MKSRRPSATSSKLAREQRDFLFLSPPRTSPATCAFNFSQSTPQAPSWLSSLVTSVLLDDK</sequence>
<dbReference type="HOGENOM" id="CLU_2961518_0_0_1"/>
<organism evidence="1 2">
    <name type="scientific">Paxillus rubicundulus Ve08.2h10</name>
    <dbReference type="NCBI Taxonomy" id="930991"/>
    <lineage>
        <taxon>Eukaryota</taxon>
        <taxon>Fungi</taxon>
        <taxon>Dikarya</taxon>
        <taxon>Basidiomycota</taxon>
        <taxon>Agaricomycotina</taxon>
        <taxon>Agaricomycetes</taxon>
        <taxon>Agaricomycetidae</taxon>
        <taxon>Boletales</taxon>
        <taxon>Paxilineae</taxon>
        <taxon>Paxillaceae</taxon>
        <taxon>Paxillus</taxon>
    </lineage>
</organism>
<dbReference type="AlphaFoldDB" id="A0A0D0CSW0"/>
<reference evidence="1 2" key="1">
    <citation type="submission" date="2014-04" db="EMBL/GenBank/DDBJ databases">
        <authorList>
            <consortium name="DOE Joint Genome Institute"/>
            <person name="Kuo A."/>
            <person name="Kohler A."/>
            <person name="Jargeat P."/>
            <person name="Nagy L.G."/>
            <person name="Floudas D."/>
            <person name="Copeland A."/>
            <person name="Barry K.W."/>
            <person name="Cichocki N."/>
            <person name="Veneault-Fourrey C."/>
            <person name="LaButti K."/>
            <person name="Lindquist E.A."/>
            <person name="Lipzen A."/>
            <person name="Lundell T."/>
            <person name="Morin E."/>
            <person name="Murat C."/>
            <person name="Sun H."/>
            <person name="Tunlid A."/>
            <person name="Henrissat B."/>
            <person name="Grigoriev I.V."/>
            <person name="Hibbett D.S."/>
            <person name="Martin F."/>
            <person name="Nordberg H.P."/>
            <person name="Cantor M.N."/>
            <person name="Hua S.X."/>
        </authorList>
    </citation>
    <scope>NUCLEOTIDE SEQUENCE [LARGE SCALE GENOMIC DNA]</scope>
    <source>
        <strain evidence="1 2">Ve08.2h10</strain>
    </source>
</reference>
<proteinExistence type="predicted"/>
<name>A0A0D0CSW0_9AGAM</name>
<reference evidence="2" key="2">
    <citation type="submission" date="2015-01" db="EMBL/GenBank/DDBJ databases">
        <title>Evolutionary Origins and Diversification of the Mycorrhizal Mutualists.</title>
        <authorList>
            <consortium name="DOE Joint Genome Institute"/>
            <consortium name="Mycorrhizal Genomics Consortium"/>
            <person name="Kohler A."/>
            <person name="Kuo A."/>
            <person name="Nagy L.G."/>
            <person name="Floudas D."/>
            <person name="Copeland A."/>
            <person name="Barry K.W."/>
            <person name="Cichocki N."/>
            <person name="Veneault-Fourrey C."/>
            <person name="LaButti K."/>
            <person name="Lindquist E.A."/>
            <person name="Lipzen A."/>
            <person name="Lundell T."/>
            <person name="Morin E."/>
            <person name="Murat C."/>
            <person name="Riley R."/>
            <person name="Ohm R."/>
            <person name="Sun H."/>
            <person name="Tunlid A."/>
            <person name="Henrissat B."/>
            <person name="Grigoriev I.V."/>
            <person name="Hibbett D.S."/>
            <person name="Martin F."/>
        </authorList>
    </citation>
    <scope>NUCLEOTIDE SEQUENCE [LARGE SCALE GENOMIC DNA]</scope>
    <source>
        <strain evidence="2">Ve08.2h10</strain>
    </source>
</reference>
<dbReference type="Proteomes" id="UP000054538">
    <property type="component" value="Unassembled WGS sequence"/>
</dbReference>
<dbReference type="EMBL" id="KN829208">
    <property type="protein sequence ID" value="KIK74051.1"/>
    <property type="molecule type" value="Genomic_DNA"/>
</dbReference>
<gene>
    <name evidence="1" type="ORF">PAXRUDRAFT_836085</name>
</gene>
<protein>
    <submittedName>
        <fullName evidence="1">Unplaced genomic scaffold scaffold_4386, whole genome shotgun sequence</fullName>
    </submittedName>
</protein>
<keyword evidence="2" id="KW-1185">Reference proteome</keyword>
<evidence type="ECO:0000313" key="2">
    <source>
        <dbReference type="Proteomes" id="UP000054538"/>
    </source>
</evidence>
<dbReference type="InParanoid" id="A0A0D0CSW0"/>